<keyword evidence="2" id="KW-0812">Transmembrane</keyword>
<feature type="region of interest" description="Disordered" evidence="1">
    <location>
        <begin position="103"/>
        <end position="124"/>
    </location>
</feature>
<feature type="transmembrane region" description="Helical" evidence="2">
    <location>
        <begin position="232"/>
        <end position="255"/>
    </location>
</feature>
<dbReference type="GO" id="GO:0017080">
    <property type="term" value="F:sodium channel regulator activity"/>
    <property type="evidence" value="ECO:0007669"/>
    <property type="project" value="TreeGrafter"/>
</dbReference>
<name>A0A1J1HWK3_9DIPT</name>
<keyword evidence="2" id="KW-0472">Membrane</keyword>
<dbReference type="Proteomes" id="UP000183832">
    <property type="component" value="Unassembled WGS sequence"/>
</dbReference>
<dbReference type="GO" id="GO:0002028">
    <property type="term" value="P:regulation of sodium ion transport"/>
    <property type="evidence" value="ECO:0007669"/>
    <property type="project" value="TreeGrafter"/>
</dbReference>
<dbReference type="InterPro" id="IPR031578">
    <property type="entry name" value="TipE"/>
</dbReference>
<dbReference type="AlphaFoldDB" id="A0A1J1HWK3"/>
<dbReference type="PANTHER" id="PTHR12335:SF6">
    <property type="entry name" value="PROTEIN TIPE"/>
    <property type="match status" value="1"/>
</dbReference>
<evidence type="ECO:0000256" key="1">
    <source>
        <dbReference type="SAM" id="MobiDB-lite"/>
    </source>
</evidence>
<evidence type="ECO:0000313" key="4">
    <source>
        <dbReference type="Proteomes" id="UP000183832"/>
    </source>
</evidence>
<feature type="compositionally biased region" description="Basic and acidic residues" evidence="1">
    <location>
        <begin position="293"/>
        <end position="303"/>
    </location>
</feature>
<dbReference type="OrthoDB" id="8190202at2759"/>
<feature type="compositionally biased region" description="Polar residues" evidence="1">
    <location>
        <begin position="304"/>
        <end position="319"/>
    </location>
</feature>
<gene>
    <name evidence="3" type="primary">putative Protein tipE</name>
    <name evidence="3" type="ORF">CLUMA_CG006036</name>
</gene>
<protein>
    <submittedName>
        <fullName evidence="3">CLUMA_CG006036, isoform A</fullName>
    </submittedName>
</protein>
<proteinExistence type="predicted"/>
<dbReference type="Pfam" id="PF16972">
    <property type="entry name" value="TipE"/>
    <property type="match status" value="2"/>
</dbReference>
<dbReference type="EMBL" id="CVRI01000029">
    <property type="protein sequence ID" value="CRK92487.1"/>
    <property type="molecule type" value="Genomic_DNA"/>
</dbReference>
<dbReference type="GO" id="GO:0005886">
    <property type="term" value="C:plasma membrane"/>
    <property type="evidence" value="ECO:0007669"/>
    <property type="project" value="TreeGrafter"/>
</dbReference>
<dbReference type="STRING" id="568069.A0A1J1HWK3"/>
<evidence type="ECO:0000313" key="3">
    <source>
        <dbReference type="EMBL" id="CRK92487.1"/>
    </source>
</evidence>
<feature type="transmembrane region" description="Helical" evidence="2">
    <location>
        <begin position="12"/>
        <end position="39"/>
    </location>
</feature>
<organism evidence="3 4">
    <name type="scientific">Clunio marinus</name>
    <dbReference type="NCBI Taxonomy" id="568069"/>
    <lineage>
        <taxon>Eukaryota</taxon>
        <taxon>Metazoa</taxon>
        <taxon>Ecdysozoa</taxon>
        <taxon>Arthropoda</taxon>
        <taxon>Hexapoda</taxon>
        <taxon>Insecta</taxon>
        <taxon>Pterygota</taxon>
        <taxon>Neoptera</taxon>
        <taxon>Endopterygota</taxon>
        <taxon>Diptera</taxon>
        <taxon>Nematocera</taxon>
        <taxon>Chironomoidea</taxon>
        <taxon>Chironomidae</taxon>
        <taxon>Clunio</taxon>
    </lineage>
</organism>
<sequence length="374" mass="42407">MSDDERTLKQKIIFYTTAFFVLLGTFSLFSFLFLVPFVIEPAFQTIFMKFDENRAQCFTDETISKAGTKNCTWTSCREGCTRDIYTCTQIYVNYKIFSNGTNPNDETVMDPSTPPDPKLREHRRRRRSIAEYDYVDSNDNTLDMGESIDEDGVDDYPNEPTEGLMPNSSEFFYRRARLFPNVKGCGYPPFLNCTIWNKFYQQEGANFSCYYSTVDPRLVVTHLDMWKNSLHLILAMAIPIPSFIISVIYLTFAYFKIYNEDEENEPLDKNAEEIADDDAIEDGNPAIELNEDGTERSINKDSNENGQVPNGNSLSPSAEANSFGHQLKVQMADEMSRESLEGGLISNSESTQGNMAKTMMTSITTPPHSSIAAV</sequence>
<reference evidence="3 4" key="1">
    <citation type="submission" date="2015-04" db="EMBL/GenBank/DDBJ databases">
        <authorList>
            <person name="Syromyatnikov M.Y."/>
            <person name="Popov V.N."/>
        </authorList>
    </citation>
    <scope>NUCLEOTIDE SEQUENCE [LARGE SCALE GENOMIC DNA]</scope>
</reference>
<keyword evidence="2" id="KW-1133">Transmembrane helix</keyword>
<accession>A0A1J1HWK3</accession>
<evidence type="ECO:0000256" key="2">
    <source>
        <dbReference type="SAM" id="Phobius"/>
    </source>
</evidence>
<dbReference type="PANTHER" id="PTHR12335">
    <property type="entry name" value="TIPE PROTEIN TEMPERATURE-INDUCED PARALYTIC E"/>
    <property type="match status" value="1"/>
</dbReference>
<keyword evidence="4" id="KW-1185">Reference proteome</keyword>
<feature type="region of interest" description="Disordered" evidence="1">
    <location>
        <begin position="277"/>
        <end position="319"/>
    </location>
</feature>